<dbReference type="PROSITE" id="PS51257">
    <property type="entry name" value="PROKAR_LIPOPROTEIN"/>
    <property type="match status" value="1"/>
</dbReference>
<evidence type="ECO:0000256" key="1">
    <source>
        <dbReference type="ARBA" id="ARBA00005791"/>
    </source>
</evidence>
<keyword evidence="9" id="KW-1185">Reference proteome</keyword>
<evidence type="ECO:0000256" key="3">
    <source>
        <dbReference type="ARBA" id="ARBA00023002"/>
    </source>
</evidence>
<evidence type="ECO:0000256" key="6">
    <source>
        <dbReference type="SAM" id="SignalP"/>
    </source>
</evidence>
<dbReference type="AlphaFoldDB" id="A0A848QME8"/>
<comment type="similarity">
    <text evidence="1">Belongs to the thioredoxin family. DsbA subfamily.</text>
</comment>
<evidence type="ECO:0000313" key="8">
    <source>
        <dbReference type="EMBL" id="NMW31853.1"/>
    </source>
</evidence>
<dbReference type="RefSeq" id="WP_170011742.1">
    <property type="nucleotide sequence ID" value="NZ_JABCRE010000002.1"/>
</dbReference>
<feature type="chain" id="PRO_5032697688" evidence="6">
    <location>
        <begin position="22"/>
        <end position="250"/>
    </location>
</feature>
<feature type="domain" description="Thioredoxin-like fold" evidence="7">
    <location>
        <begin position="60"/>
        <end position="244"/>
    </location>
</feature>
<dbReference type="Gene3D" id="3.40.30.10">
    <property type="entry name" value="Glutaredoxin"/>
    <property type="match status" value="1"/>
</dbReference>
<comment type="caution">
    <text evidence="8">The sequence shown here is derived from an EMBL/GenBank/DDBJ whole genome shotgun (WGS) entry which is preliminary data.</text>
</comment>
<accession>A0A848QME8</accession>
<reference evidence="8 9" key="1">
    <citation type="submission" date="2020-04" db="EMBL/GenBank/DDBJ databases">
        <authorList>
            <person name="Liu A."/>
        </authorList>
    </citation>
    <scope>NUCLEOTIDE SEQUENCE [LARGE SCALE GENOMIC DNA]</scope>
    <source>
        <strain evidence="8 9">RZ02</strain>
    </source>
</reference>
<protein>
    <submittedName>
        <fullName evidence="8">Thioredoxin domain-containing protein</fullName>
    </submittedName>
</protein>
<dbReference type="GO" id="GO:0016491">
    <property type="term" value="F:oxidoreductase activity"/>
    <property type="evidence" value="ECO:0007669"/>
    <property type="project" value="UniProtKB-KW"/>
</dbReference>
<evidence type="ECO:0000256" key="5">
    <source>
        <dbReference type="ARBA" id="ARBA00023284"/>
    </source>
</evidence>
<keyword evidence="4" id="KW-1015">Disulfide bond</keyword>
<dbReference type="InterPro" id="IPR012336">
    <property type="entry name" value="Thioredoxin-like_fold"/>
</dbReference>
<name>A0A848QME8_9SPHN</name>
<dbReference type="EMBL" id="JABCRE010000002">
    <property type="protein sequence ID" value="NMW31853.1"/>
    <property type="molecule type" value="Genomic_DNA"/>
</dbReference>
<keyword evidence="3" id="KW-0560">Oxidoreductase</keyword>
<gene>
    <name evidence="8" type="ORF">HKD42_07255</name>
</gene>
<evidence type="ECO:0000256" key="2">
    <source>
        <dbReference type="ARBA" id="ARBA00022729"/>
    </source>
</evidence>
<keyword evidence="5" id="KW-0676">Redox-active center</keyword>
<dbReference type="Proteomes" id="UP000561181">
    <property type="component" value="Unassembled WGS sequence"/>
</dbReference>
<sequence length="250" mass="26488">MTTFRKFTLAALAAPLTLGLAACGSTDADGEGATSGEPIAPIAAPEGTSWTDVVTVSESDGYIIGNPDAPIKLMEYASLTCPACAAFAMSAVPELKTEYVSTGRVSYEMRNQIHGPHDLALATLVRCGTDASFHPLSDQVFANQQAVLNPIFQNAEAVEQSLTLPENQRLIRLAEIGGFIDFFAARGLSGDQARTCLADVEAYKTIAENSNTQSQELGVSGTPTFFINGRKIDGNSWAQIEPLLQQAGAR</sequence>
<feature type="signal peptide" evidence="6">
    <location>
        <begin position="1"/>
        <end position="21"/>
    </location>
</feature>
<evidence type="ECO:0000256" key="4">
    <source>
        <dbReference type="ARBA" id="ARBA00023157"/>
    </source>
</evidence>
<dbReference type="PANTHER" id="PTHR13887:SF14">
    <property type="entry name" value="DISULFIDE BOND FORMATION PROTEIN D"/>
    <property type="match status" value="1"/>
</dbReference>
<dbReference type="Gene3D" id="1.10.40.110">
    <property type="match status" value="1"/>
</dbReference>
<evidence type="ECO:0000259" key="7">
    <source>
        <dbReference type="Pfam" id="PF13462"/>
    </source>
</evidence>
<evidence type="ECO:0000313" key="9">
    <source>
        <dbReference type="Proteomes" id="UP000561181"/>
    </source>
</evidence>
<dbReference type="PANTHER" id="PTHR13887">
    <property type="entry name" value="GLUTATHIONE S-TRANSFERASE KAPPA"/>
    <property type="match status" value="1"/>
</dbReference>
<organism evidence="8 9">
    <name type="scientific">Pontixanthobacter rizhaonensis</name>
    <dbReference type="NCBI Taxonomy" id="2730337"/>
    <lineage>
        <taxon>Bacteria</taxon>
        <taxon>Pseudomonadati</taxon>
        <taxon>Pseudomonadota</taxon>
        <taxon>Alphaproteobacteria</taxon>
        <taxon>Sphingomonadales</taxon>
        <taxon>Erythrobacteraceae</taxon>
        <taxon>Pontixanthobacter</taxon>
    </lineage>
</organism>
<dbReference type="Pfam" id="PF13462">
    <property type="entry name" value="Thioredoxin_4"/>
    <property type="match status" value="1"/>
</dbReference>
<dbReference type="SUPFAM" id="SSF52833">
    <property type="entry name" value="Thioredoxin-like"/>
    <property type="match status" value="1"/>
</dbReference>
<proteinExistence type="inferred from homology"/>
<keyword evidence="2 6" id="KW-0732">Signal</keyword>
<dbReference type="InterPro" id="IPR036249">
    <property type="entry name" value="Thioredoxin-like_sf"/>
</dbReference>